<gene>
    <name evidence="2" type="ORF">PCOR1329_LOCUS79677</name>
</gene>
<name>A0ABN9XV80_9DINO</name>
<reference evidence="2" key="1">
    <citation type="submission" date="2023-10" db="EMBL/GenBank/DDBJ databases">
        <authorList>
            <person name="Chen Y."/>
            <person name="Shah S."/>
            <person name="Dougan E. K."/>
            <person name="Thang M."/>
            <person name="Chan C."/>
        </authorList>
    </citation>
    <scope>NUCLEOTIDE SEQUENCE [LARGE SCALE GENOMIC DNA]</scope>
</reference>
<keyword evidence="3" id="KW-1185">Reference proteome</keyword>
<feature type="compositionally biased region" description="Basic and acidic residues" evidence="1">
    <location>
        <begin position="47"/>
        <end position="89"/>
    </location>
</feature>
<dbReference type="EMBL" id="CAUYUJ010021207">
    <property type="protein sequence ID" value="CAK0903336.1"/>
    <property type="molecule type" value="Genomic_DNA"/>
</dbReference>
<protein>
    <submittedName>
        <fullName evidence="2">Uncharacterized protein</fullName>
    </submittedName>
</protein>
<evidence type="ECO:0000256" key="1">
    <source>
        <dbReference type="SAM" id="MobiDB-lite"/>
    </source>
</evidence>
<comment type="caution">
    <text evidence="2">The sequence shown here is derived from an EMBL/GenBank/DDBJ whole genome shotgun (WGS) entry which is preliminary data.</text>
</comment>
<evidence type="ECO:0000313" key="2">
    <source>
        <dbReference type="EMBL" id="CAK0903336.1"/>
    </source>
</evidence>
<evidence type="ECO:0000313" key="3">
    <source>
        <dbReference type="Proteomes" id="UP001189429"/>
    </source>
</evidence>
<organism evidence="2 3">
    <name type="scientific">Prorocentrum cordatum</name>
    <dbReference type="NCBI Taxonomy" id="2364126"/>
    <lineage>
        <taxon>Eukaryota</taxon>
        <taxon>Sar</taxon>
        <taxon>Alveolata</taxon>
        <taxon>Dinophyceae</taxon>
        <taxon>Prorocentrales</taxon>
        <taxon>Prorocentraceae</taxon>
        <taxon>Prorocentrum</taxon>
    </lineage>
</organism>
<sequence length="130" mass="14416">AAPRAARKNRPGERARLTARMLPPTVKEEICSEGEGAKESAGSASARDGRKREARSDAREAVERMHKRLSERVEGRPASELEEIDGGHQRALSEAERALKEAWALKARIREVRGRGHNVMRELSPAEGQE</sequence>
<dbReference type="Proteomes" id="UP001189429">
    <property type="component" value="Unassembled WGS sequence"/>
</dbReference>
<feature type="region of interest" description="Disordered" evidence="1">
    <location>
        <begin position="1"/>
        <end position="89"/>
    </location>
</feature>
<feature type="non-terminal residue" evidence="2">
    <location>
        <position position="1"/>
    </location>
</feature>
<proteinExistence type="predicted"/>
<feature type="non-terminal residue" evidence="2">
    <location>
        <position position="130"/>
    </location>
</feature>
<accession>A0ABN9XV80</accession>
<feature type="compositionally biased region" description="Basic and acidic residues" evidence="1">
    <location>
        <begin position="26"/>
        <end position="38"/>
    </location>
</feature>